<dbReference type="SUPFAM" id="SSF109998">
    <property type="entry name" value="Triger factor/SurA peptide-binding domain-like"/>
    <property type="match status" value="1"/>
</dbReference>
<keyword evidence="1" id="KW-0732">Signal</keyword>
<dbReference type="PANTHER" id="PTHR47245:SF2">
    <property type="entry name" value="PEPTIDYL-PROLYL CIS-TRANS ISOMERASE HP_0175-RELATED"/>
    <property type="match status" value="1"/>
</dbReference>
<dbReference type="OrthoDB" id="1692986at2"/>
<dbReference type="RefSeq" id="WP_004827513.1">
    <property type="nucleotide sequence ID" value="NZ_JRMW01000033.1"/>
</dbReference>
<evidence type="ECO:0000313" key="3">
    <source>
        <dbReference type="Proteomes" id="UP000029579"/>
    </source>
</evidence>
<dbReference type="AlphaFoldDB" id="A0A095YBX1"/>
<evidence type="ECO:0000256" key="1">
    <source>
        <dbReference type="SAM" id="SignalP"/>
    </source>
</evidence>
<dbReference type="InterPro" id="IPR027304">
    <property type="entry name" value="Trigger_fact/SurA_dom_sf"/>
</dbReference>
<evidence type="ECO:0000313" key="2">
    <source>
        <dbReference type="EMBL" id="KGF04112.1"/>
    </source>
</evidence>
<gene>
    <name evidence="2" type="ORF">HMPREF1630_04800</name>
</gene>
<dbReference type="InterPro" id="IPR050245">
    <property type="entry name" value="PrsA_foldase"/>
</dbReference>
<protein>
    <recommendedName>
        <fullName evidence="4">Peptidylprolyl isomerase</fullName>
    </recommendedName>
</protein>
<name>A0A095YBX1_9FIRM</name>
<feature type="signal peptide" evidence="1">
    <location>
        <begin position="1"/>
        <end position="27"/>
    </location>
</feature>
<dbReference type="PANTHER" id="PTHR47245">
    <property type="entry name" value="PEPTIDYLPROLYL ISOMERASE"/>
    <property type="match status" value="1"/>
</dbReference>
<proteinExistence type="predicted"/>
<dbReference type="PROSITE" id="PS51257">
    <property type="entry name" value="PROKAR_LIPOPROTEIN"/>
    <property type="match status" value="1"/>
</dbReference>
<dbReference type="Proteomes" id="UP000029579">
    <property type="component" value="Unassembled WGS sequence"/>
</dbReference>
<dbReference type="eggNOG" id="COG0760">
    <property type="taxonomic scope" value="Bacteria"/>
</dbReference>
<reference evidence="2 3" key="1">
    <citation type="submission" date="2014-07" db="EMBL/GenBank/DDBJ databases">
        <authorList>
            <person name="McCorrison J."/>
            <person name="Sanka R."/>
            <person name="Torralba M."/>
            <person name="Gillis M."/>
            <person name="Haft D.H."/>
            <person name="Methe B."/>
            <person name="Sutton G."/>
            <person name="Nelson K.E."/>
        </authorList>
    </citation>
    <scope>NUCLEOTIDE SEQUENCE [LARGE SCALE GENOMIC DNA]</scope>
    <source>
        <strain evidence="2 3">S7-1-13</strain>
    </source>
</reference>
<sequence>MKKIKKVIISILSLCTCICLLASCAKSKDEANSIAIVDGKSIAKQSFDKELEFYLAFYTKKYGDSYLESKNAKGKTNKEILRDDLLDSMIKDQVMLNDLADKKIEIDDNTANKLRSDMEKELGDKNSLKANIKALNMSEADFSDVIFNDSIRKMHYEYFLTHNKIKDSEILQYYKANEELHKMYKYNVLVFDTKEACEEVKAKIKNQVDFRQALKSPVKNFDVINSDFVYIDDPLLVKSKLKEKDKVSDIFEDNNKFMILMINSYNENENELLMQTKDKYLKDAYDDYLNKLVKSAKIKVFI</sequence>
<evidence type="ECO:0008006" key="4">
    <source>
        <dbReference type="Google" id="ProtNLM"/>
    </source>
</evidence>
<accession>A0A095YBX1</accession>
<dbReference type="Gene3D" id="1.10.4030.10">
    <property type="entry name" value="Porin chaperone SurA, peptide-binding domain"/>
    <property type="match status" value="1"/>
</dbReference>
<comment type="caution">
    <text evidence="2">The sequence shown here is derived from an EMBL/GenBank/DDBJ whole genome shotgun (WGS) entry which is preliminary data.</text>
</comment>
<dbReference type="Pfam" id="PF13624">
    <property type="entry name" value="SurA_N_3"/>
    <property type="match status" value="1"/>
</dbReference>
<feature type="chain" id="PRO_5001914365" description="Peptidylprolyl isomerase" evidence="1">
    <location>
        <begin position="28"/>
        <end position="302"/>
    </location>
</feature>
<organism evidence="2 3">
    <name type="scientific">Anaerococcus lactolyticus S7-1-13</name>
    <dbReference type="NCBI Taxonomy" id="1284686"/>
    <lineage>
        <taxon>Bacteria</taxon>
        <taxon>Bacillati</taxon>
        <taxon>Bacillota</taxon>
        <taxon>Tissierellia</taxon>
        <taxon>Tissierellales</taxon>
        <taxon>Peptoniphilaceae</taxon>
        <taxon>Anaerococcus</taxon>
    </lineage>
</organism>
<dbReference type="EMBL" id="JRMW01000033">
    <property type="protein sequence ID" value="KGF04112.1"/>
    <property type="molecule type" value="Genomic_DNA"/>
</dbReference>